<dbReference type="EMBL" id="CAICTM010004217">
    <property type="protein sequence ID" value="CAB9531896.1"/>
    <property type="molecule type" value="Genomic_DNA"/>
</dbReference>
<protein>
    <recommendedName>
        <fullName evidence="4">SnoaL-like domain-containing protein</fullName>
    </recommendedName>
</protein>
<evidence type="ECO:0008006" key="4">
    <source>
        <dbReference type="Google" id="ProtNLM"/>
    </source>
</evidence>
<keyword evidence="3" id="KW-1185">Reference proteome</keyword>
<feature type="compositionally biased region" description="Basic and acidic residues" evidence="1">
    <location>
        <begin position="60"/>
        <end position="70"/>
    </location>
</feature>
<evidence type="ECO:0000313" key="2">
    <source>
        <dbReference type="EMBL" id="CAB9531896.1"/>
    </source>
</evidence>
<reference evidence="2" key="1">
    <citation type="submission" date="2020-06" db="EMBL/GenBank/DDBJ databases">
        <authorList>
            <consortium name="Plant Systems Biology data submission"/>
        </authorList>
    </citation>
    <scope>NUCLEOTIDE SEQUENCE</scope>
    <source>
        <strain evidence="2">D6</strain>
    </source>
</reference>
<feature type="region of interest" description="Disordered" evidence="1">
    <location>
        <begin position="1"/>
        <end position="70"/>
    </location>
</feature>
<organism evidence="2 3">
    <name type="scientific">Seminavis robusta</name>
    <dbReference type="NCBI Taxonomy" id="568900"/>
    <lineage>
        <taxon>Eukaryota</taxon>
        <taxon>Sar</taxon>
        <taxon>Stramenopiles</taxon>
        <taxon>Ochrophyta</taxon>
        <taxon>Bacillariophyta</taxon>
        <taxon>Bacillariophyceae</taxon>
        <taxon>Bacillariophycidae</taxon>
        <taxon>Naviculales</taxon>
        <taxon>Naviculaceae</taxon>
        <taxon>Seminavis</taxon>
    </lineage>
</organism>
<name>A0A9N8HZU6_9STRA</name>
<evidence type="ECO:0000256" key="1">
    <source>
        <dbReference type="SAM" id="MobiDB-lite"/>
    </source>
</evidence>
<dbReference type="Gene3D" id="3.10.450.50">
    <property type="match status" value="1"/>
</dbReference>
<proteinExistence type="predicted"/>
<gene>
    <name evidence="2" type="ORF">SEMRO_4219_G353410.1</name>
</gene>
<accession>A0A9N8HZU6</accession>
<dbReference type="AlphaFoldDB" id="A0A9N8HZU6"/>
<dbReference type="Proteomes" id="UP001153069">
    <property type="component" value="Unassembled WGS sequence"/>
</dbReference>
<sequence length="226" mass="24457">MSKFFTLFSVSGKKSSKEDGVSTAKDSIDASEPTNSTSSSSSTGRSIGKTSTHKTRRTGRKDASKVGKIVDTRTENERMIEQYFAVLNSHPSADIILERFTSGEAPVLLEDSDPMNATVIAAEMQKMYAGFNDLRFNYASIKEVKPGVVLVDDVNATGTHTGPFQFANFPPVAATHKHVALDDERLWYHIQDGKIAKLELCAMSSLSGPPGLYISVGGKMDMPAGE</sequence>
<evidence type="ECO:0000313" key="3">
    <source>
        <dbReference type="Proteomes" id="UP001153069"/>
    </source>
</evidence>
<comment type="caution">
    <text evidence="2">The sequence shown here is derived from an EMBL/GenBank/DDBJ whole genome shotgun (WGS) entry which is preliminary data.</text>
</comment>
<feature type="compositionally biased region" description="Low complexity" evidence="1">
    <location>
        <begin position="31"/>
        <end position="50"/>
    </location>
</feature>
<dbReference type="InterPro" id="IPR032710">
    <property type="entry name" value="NTF2-like_dom_sf"/>
</dbReference>
<dbReference type="SUPFAM" id="SSF54427">
    <property type="entry name" value="NTF2-like"/>
    <property type="match status" value="1"/>
</dbReference>